<evidence type="ECO:0000256" key="6">
    <source>
        <dbReference type="ARBA" id="ARBA00022691"/>
    </source>
</evidence>
<keyword evidence="5 15" id="KW-0808">Transferase</keyword>
<keyword evidence="4 15" id="KW-0489">Methyltransferase</keyword>
<dbReference type="GO" id="GO:0000049">
    <property type="term" value="F:tRNA binding"/>
    <property type="evidence" value="ECO:0007669"/>
    <property type="project" value="UniProtKB-UniRule"/>
</dbReference>
<dbReference type="Pfam" id="PF25904">
    <property type="entry name" value="Tmrp11_N"/>
    <property type="match status" value="1"/>
</dbReference>
<dbReference type="GO" id="GO:0008033">
    <property type="term" value="P:tRNA processing"/>
    <property type="evidence" value="ECO:0007669"/>
    <property type="project" value="UniProtKB-UniRule"/>
</dbReference>
<dbReference type="SUPFAM" id="SSF53335">
    <property type="entry name" value="S-adenosyl-L-methionine-dependent methyltransferases"/>
    <property type="match status" value="1"/>
</dbReference>
<comment type="catalytic activity">
    <reaction evidence="9">
        <text>guanosine(10) in tRNA + S-adenosyl-L-methionine = N(2)-methylguanosine(10) in tRNA + S-adenosyl-L-homocysteine + H(+)</text>
        <dbReference type="Rhea" id="RHEA:43128"/>
        <dbReference type="Rhea" id="RHEA-COMP:10355"/>
        <dbReference type="Rhea" id="RHEA-COMP:10357"/>
        <dbReference type="ChEBI" id="CHEBI:15378"/>
        <dbReference type="ChEBI" id="CHEBI:57856"/>
        <dbReference type="ChEBI" id="CHEBI:59789"/>
        <dbReference type="ChEBI" id="CHEBI:74269"/>
        <dbReference type="ChEBI" id="CHEBI:74481"/>
        <dbReference type="EC" id="2.1.1.214"/>
    </reaction>
    <physiologicalReaction direction="left-to-right" evidence="9">
        <dbReference type="Rhea" id="RHEA:43129"/>
    </physiologicalReaction>
</comment>
<protein>
    <recommendedName>
        <fullName evidence="13">tRNA (guanine(10)-N(2))-methyltransferase TRMT11</fullName>
        <ecNumber evidence="12">2.1.1.214</ecNumber>
    </recommendedName>
    <alternativeName>
        <fullName evidence="14">tRNA methyltransferase 11 homolog</fullName>
    </alternativeName>
</protein>
<dbReference type="InterPro" id="IPR059073">
    <property type="entry name" value="TRMT11_N"/>
</dbReference>
<comment type="similarity">
    <text evidence="15">Belongs to the class I-like SAM-binding methyltransferase superfamily. TRM11 methyltransferase family.</text>
</comment>
<dbReference type="Pfam" id="PF01170">
    <property type="entry name" value="UPF0020"/>
    <property type="match status" value="1"/>
</dbReference>
<dbReference type="PROSITE" id="PS00092">
    <property type="entry name" value="N6_MTASE"/>
    <property type="match status" value="1"/>
</dbReference>
<feature type="domain" description="tRNA (guanine(10)-N(2))-methyltransferase TRMT11 N-terminal" evidence="17">
    <location>
        <begin position="6"/>
        <end position="176"/>
    </location>
</feature>
<evidence type="ECO:0000256" key="8">
    <source>
        <dbReference type="ARBA" id="ARBA00022884"/>
    </source>
</evidence>
<dbReference type="PANTHER" id="PTHR13370">
    <property type="entry name" value="RNA METHYLASE-RELATED"/>
    <property type="match status" value="1"/>
</dbReference>
<comment type="subunit">
    <text evidence="11">Part of the heterodimeric TRMT11-TRM112 methyltransferase complex; this complex forms an active tRNA methyltransferase, where TRMT112 acts as an activator of the catalytic subunit TRMT11.</text>
</comment>
<evidence type="ECO:0000256" key="3">
    <source>
        <dbReference type="ARBA" id="ARBA00022555"/>
    </source>
</evidence>
<evidence type="ECO:0000256" key="11">
    <source>
        <dbReference type="ARBA" id="ARBA00065434"/>
    </source>
</evidence>
<dbReference type="GO" id="GO:0032259">
    <property type="term" value="P:methylation"/>
    <property type="evidence" value="ECO:0007669"/>
    <property type="project" value="UniProtKB-UniRule"/>
</dbReference>
<reference evidence="18" key="1">
    <citation type="journal article" date="2024" name="Gigascience">
        <title>Chromosome-level genome of the poultry shaft louse Menopon gallinae provides insight into the host-switching and adaptive evolution of parasitic lice.</title>
        <authorList>
            <person name="Xu Y."/>
            <person name="Ma L."/>
            <person name="Liu S."/>
            <person name="Liang Y."/>
            <person name="Liu Q."/>
            <person name="He Z."/>
            <person name="Tian L."/>
            <person name="Duan Y."/>
            <person name="Cai W."/>
            <person name="Li H."/>
            <person name="Song F."/>
        </authorList>
    </citation>
    <scope>NUCLEOTIDE SEQUENCE</scope>
    <source>
        <strain evidence="18">Cailab_2023a</strain>
    </source>
</reference>
<evidence type="ECO:0000256" key="15">
    <source>
        <dbReference type="PROSITE-ProRule" id="PRU00959"/>
    </source>
</evidence>
<dbReference type="InterPro" id="IPR000241">
    <property type="entry name" value="RlmKL-like_Mtase"/>
</dbReference>
<dbReference type="GO" id="GO:0005737">
    <property type="term" value="C:cytoplasm"/>
    <property type="evidence" value="ECO:0007669"/>
    <property type="project" value="UniProtKB-SubCell"/>
</dbReference>
<comment type="caution">
    <text evidence="18">The sequence shown here is derived from an EMBL/GenBank/DDBJ whole genome shotgun (WGS) entry which is preliminary data.</text>
</comment>
<accession>A0AAW2I0Z1</accession>
<dbReference type="PROSITE" id="PS51627">
    <property type="entry name" value="SAM_MT_TRM11"/>
    <property type="match status" value="1"/>
</dbReference>
<keyword evidence="3 15" id="KW-0820">tRNA-binding</keyword>
<dbReference type="EMBL" id="JARGDH010000002">
    <property type="protein sequence ID" value="KAL0275170.1"/>
    <property type="molecule type" value="Genomic_DNA"/>
</dbReference>
<evidence type="ECO:0000313" key="18">
    <source>
        <dbReference type="EMBL" id="KAL0275170.1"/>
    </source>
</evidence>
<evidence type="ECO:0000256" key="7">
    <source>
        <dbReference type="ARBA" id="ARBA00022694"/>
    </source>
</evidence>
<evidence type="ECO:0000256" key="5">
    <source>
        <dbReference type="ARBA" id="ARBA00022679"/>
    </source>
</evidence>
<proteinExistence type="inferred from homology"/>
<evidence type="ECO:0000259" key="16">
    <source>
        <dbReference type="Pfam" id="PF01170"/>
    </source>
</evidence>
<evidence type="ECO:0000256" key="10">
    <source>
        <dbReference type="ARBA" id="ARBA00056270"/>
    </source>
</evidence>
<dbReference type="PRINTS" id="PR00507">
    <property type="entry name" value="N12N6MTFRASE"/>
</dbReference>
<keyword evidence="8 15" id="KW-0694">RNA-binding</keyword>
<name>A0AAW2I0Z1_9NEOP</name>
<comment type="subcellular location">
    <subcellularLocation>
        <location evidence="1">Cytoplasm</location>
    </subcellularLocation>
</comment>
<dbReference type="EC" id="2.1.1.214" evidence="12"/>
<evidence type="ECO:0000256" key="12">
    <source>
        <dbReference type="ARBA" id="ARBA00066937"/>
    </source>
</evidence>
<sequence>MTFNQKYLFWFANENVNFRRPEVESILVLFSIEVKWIERSEESPFWVALLKSDDDAFQIASRSVTLRSIIKLWGSGDTLHALHTDIKSHPRDVIETCLDTHNSFSVQVETFNKSLTMKEKVEKIELFNYLPAKGPIRLQDPDVRLYYIEDYGLEANSIPELPYKLYFGVWLCNGQRELINKYSIKKRKFIGNTTMDPQLSFLMANQALVKKGDIVMDPFVGTGSLLVAAGNFGAYVMGTDIDYLMLHGKTRPSRIQERHKPRAKDENIYANMKQYGIESQYIDVVIGDSSLPLWHSQLELDSIITDPPYGIREATERIGTTKNYKISDEHLETHIPSKIEYGLTQMYKDLLSFAANHLKLGGRLVSWIPVYKEDYDESKLPSHPCLTLIANSEQVLTGHTSRRLLTWEKHKEVESSCGPTVPEMFPSGFRQHYFGHGETRKQRRARLAQENGLKDFSKVHENESCVVKR</sequence>
<keyword evidence="2" id="KW-0963">Cytoplasm</keyword>
<feature type="domain" description="Ribosomal RNA large subunit methyltransferase K/L-like methyltransferase" evidence="16">
    <location>
        <begin position="186"/>
        <end position="317"/>
    </location>
</feature>
<evidence type="ECO:0000256" key="13">
    <source>
        <dbReference type="ARBA" id="ARBA00067484"/>
    </source>
</evidence>
<dbReference type="PANTHER" id="PTHR13370:SF3">
    <property type="entry name" value="TRNA (GUANINE(10)-N2)-METHYLTRANSFERASE HOMOLOG"/>
    <property type="match status" value="1"/>
</dbReference>
<dbReference type="PIRSF" id="PIRSF017259">
    <property type="entry name" value="tRNA_mtfrase_TRM11"/>
    <property type="match status" value="1"/>
</dbReference>
<gene>
    <name evidence="18" type="ORF">PYX00_003114</name>
</gene>
<keyword evidence="6 15" id="KW-0949">S-adenosyl-L-methionine</keyword>
<evidence type="ECO:0000256" key="4">
    <source>
        <dbReference type="ARBA" id="ARBA00022603"/>
    </source>
</evidence>
<dbReference type="InterPro" id="IPR029063">
    <property type="entry name" value="SAM-dependent_MTases_sf"/>
</dbReference>
<dbReference type="Gene3D" id="3.40.50.150">
    <property type="entry name" value="Vaccinia Virus protein VP39"/>
    <property type="match status" value="1"/>
</dbReference>
<comment type="function">
    <text evidence="10">Catalytic subunit of the TRMT11-TRM112 methyltransferase complex, that specifically mediates the S-adenosyl-L-methionine-dependent N(2)-methylation of guanosine nucleotide at position 10 (m2G10) in tRNAs. This is one of the major tRNA (guanine-N(2))-methyltransferases.</text>
</comment>
<dbReference type="InterPro" id="IPR016691">
    <property type="entry name" value="TRMT11"/>
</dbReference>
<organism evidence="18">
    <name type="scientific">Menopon gallinae</name>
    <name type="common">poultry shaft louse</name>
    <dbReference type="NCBI Taxonomy" id="328185"/>
    <lineage>
        <taxon>Eukaryota</taxon>
        <taxon>Metazoa</taxon>
        <taxon>Ecdysozoa</taxon>
        <taxon>Arthropoda</taxon>
        <taxon>Hexapoda</taxon>
        <taxon>Insecta</taxon>
        <taxon>Pterygota</taxon>
        <taxon>Neoptera</taxon>
        <taxon>Paraneoptera</taxon>
        <taxon>Psocodea</taxon>
        <taxon>Troctomorpha</taxon>
        <taxon>Phthiraptera</taxon>
        <taxon>Amblycera</taxon>
        <taxon>Menoponidae</taxon>
        <taxon>Menopon</taxon>
    </lineage>
</organism>
<dbReference type="InterPro" id="IPR002052">
    <property type="entry name" value="DNA_methylase_N6_adenine_CS"/>
</dbReference>
<evidence type="ECO:0000256" key="14">
    <source>
        <dbReference type="ARBA" id="ARBA00075308"/>
    </source>
</evidence>
<evidence type="ECO:0000259" key="17">
    <source>
        <dbReference type="Pfam" id="PF25904"/>
    </source>
</evidence>
<evidence type="ECO:0000256" key="9">
    <source>
        <dbReference type="ARBA" id="ARBA00050985"/>
    </source>
</evidence>
<dbReference type="GO" id="GO:0043527">
    <property type="term" value="C:tRNA methyltransferase complex"/>
    <property type="evidence" value="ECO:0007669"/>
    <property type="project" value="UniProtKB-ARBA"/>
</dbReference>
<dbReference type="GO" id="GO:0160102">
    <property type="term" value="F:tRNA (guanine(10)-N2)-methyltransferase activity"/>
    <property type="evidence" value="ECO:0007669"/>
    <property type="project" value="UniProtKB-EC"/>
</dbReference>
<keyword evidence="7 15" id="KW-0819">tRNA processing</keyword>
<evidence type="ECO:0000256" key="1">
    <source>
        <dbReference type="ARBA" id="ARBA00004496"/>
    </source>
</evidence>
<dbReference type="AlphaFoldDB" id="A0AAW2I0Z1"/>
<evidence type="ECO:0000256" key="2">
    <source>
        <dbReference type="ARBA" id="ARBA00022490"/>
    </source>
</evidence>